<feature type="domain" description="OmpR/PhoB-type" evidence="9">
    <location>
        <begin position="127"/>
        <end position="221"/>
    </location>
</feature>
<dbReference type="Gene3D" id="1.10.10.10">
    <property type="entry name" value="Winged helix-like DNA-binding domain superfamily/Winged helix DNA-binding domain"/>
    <property type="match status" value="1"/>
</dbReference>
<keyword evidence="4 7" id="KW-0238">DNA-binding</keyword>
<dbReference type="GO" id="GO:0006355">
    <property type="term" value="P:regulation of DNA-templated transcription"/>
    <property type="evidence" value="ECO:0007669"/>
    <property type="project" value="InterPro"/>
</dbReference>
<protein>
    <submittedName>
        <fullName evidence="10">Response regulator transcription factor</fullName>
    </submittedName>
</protein>
<name>A0A7C5T0G2_9AQUI</name>
<evidence type="ECO:0000256" key="7">
    <source>
        <dbReference type="PROSITE-ProRule" id="PRU01091"/>
    </source>
</evidence>
<dbReference type="SUPFAM" id="SSF52172">
    <property type="entry name" value="CheY-like"/>
    <property type="match status" value="1"/>
</dbReference>
<evidence type="ECO:0000256" key="1">
    <source>
        <dbReference type="ARBA" id="ARBA00022553"/>
    </source>
</evidence>
<dbReference type="InterPro" id="IPR016032">
    <property type="entry name" value="Sig_transdc_resp-reg_C-effctor"/>
</dbReference>
<dbReference type="Gene3D" id="6.10.250.690">
    <property type="match status" value="1"/>
</dbReference>
<evidence type="ECO:0000259" key="9">
    <source>
        <dbReference type="PROSITE" id="PS51755"/>
    </source>
</evidence>
<dbReference type="InterPro" id="IPR039420">
    <property type="entry name" value="WalR-like"/>
</dbReference>
<evidence type="ECO:0000256" key="4">
    <source>
        <dbReference type="ARBA" id="ARBA00023125"/>
    </source>
</evidence>
<reference evidence="10" key="1">
    <citation type="journal article" date="2020" name="mSystems">
        <title>Genome- and Community-Level Interaction Insights into Carbon Utilization and Element Cycling Functions of Hydrothermarchaeota in Hydrothermal Sediment.</title>
        <authorList>
            <person name="Zhou Z."/>
            <person name="Liu Y."/>
            <person name="Xu W."/>
            <person name="Pan J."/>
            <person name="Luo Z.H."/>
            <person name="Li M."/>
        </authorList>
    </citation>
    <scope>NUCLEOTIDE SEQUENCE [LARGE SCALE GENOMIC DNA]</scope>
    <source>
        <strain evidence="10">SpSt-114</strain>
    </source>
</reference>
<dbReference type="SMART" id="SM00448">
    <property type="entry name" value="REC"/>
    <property type="match status" value="1"/>
</dbReference>
<keyword evidence="3" id="KW-0805">Transcription regulation</keyword>
<evidence type="ECO:0000256" key="6">
    <source>
        <dbReference type="PROSITE-ProRule" id="PRU00169"/>
    </source>
</evidence>
<dbReference type="Pfam" id="PF00486">
    <property type="entry name" value="Trans_reg_C"/>
    <property type="match status" value="1"/>
</dbReference>
<feature type="modified residue" description="4-aspartylphosphate" evidence="6">
    <location>
        <position position="51"/>
    </location>
</feature>
<dbReference type="EMBL" id="DSAC01000035">
    <property type="protein sequence ID" value="HHO73539.1"/>
    <property type="molecule type" value="Genomic_DNA"/>
</dbReference>
<feature type="domain" description="Response regulatory" evidence="8">
    <location>
        <begin position="2"/>
        <end position="118"/>
    </location>
</feature>
<dbReference type="InterPro" id="IPR001867">
    <property type="entry name" value="OmpR/PhoB-type_DNA-bd"/>
</dbReference>
<dbReference type="Pfam" id="PF00072">
    <property type="entry name" value="Response_reg"/>
    <property type="match status" value="1"/>
</dbReference>
<dbReference type="PROSITE" id="PS50110">
    <property type="entry name" value="RESPONSE_REGULATORY"/>
    <property type="match status" value="1"/>
</dbReference>
<organism evidence="10">
    <name type="scientific">Thermocrinis ruber</name>
    <dbReference type="NCBI Taxonomy" id="75906"/>
    <lineage>
        <taxon>Bacteria</taxon>
        <taxon>Pseudomonadati</taxon>
        <taxon>Aquificota</taxon>
        <taxon>Aquificia</taxon>
        <taxon>Aquificales</taxon>
        <taxon>Aquificaceae</taxon>
        <taxon>Thermocrinis</taxon>
    </lineage>
</organism>
<dbReference type="Gene3D" id="3.40.50.2300">
    <property type="match status" value="1"/>
</dbReference>
<accession>A0A7C5T0G2</accession>
<dbReference type="PANTHER" id="PTHR48111">
    <property type="entry name" value="REGULATOR OF RPOS"/>
    <property type="match status" value="1"/>
</dbReference>
<dbReference type="GO" id="GO:0000976">
    <property type="term" value="F:transcription cis-regulatory region binding"/>
    <property type="evidence" value="ECO:0007669"/>
    <property type="project" value="TreeGrafter"/>
</dbReference>
<proteinExistence type="predicted"/>
<dbReference type="InterPro" id="IPR011006">
    <property type="entry name" value="CheY-like_superfamily"/>
</dbReference>
<evidence type="ECO:0000259" key="8">
    <source>
        <dbReference type="PROSITE" id="PS50110"/>
    </source>
</evidence>
<dbReference type="PROSITE" id="PS51755">
    <property type="entry name" value="OMPR_PHOB"/>
    <property type="match status" value="1"/>
</dbReference>
<keyword evidence="1 6" id="KW-0597">Phosphoprotein</keyword>
<dbReference type="GO" id="GO:0032993">
    <property type="term" value="C:protein-DNA complex"/>
    <property type="evidence" value="ECO:0007669"/>
    <property type="project" value="TreeGrafter"/>
</dbReference>
<feature type="DNA-binding region" description="OmpR/PhoB-type" evidence="7">
    <location>
        <begin position="127"/>
        <end position="221"/>
    </location>
</feature>
<dbReference type="SUPFAM" id="SSF46894">
    <property type="entry name" value="C-terminal effector domain of the bipartite response regulators"/>
    <property type="match status" value="1"/>
</dbReference>
<evidence type="ECO:0000256" key="5">
    <source>
        <dbReference type="ARBA" id="ARBA00023163"/>
    </source>
</evidence>
<keyword evidence="5" id="KW-0804">Transcription</keyword>
<gene>
    <name evidence="10" type="ORF">ENN04_02750</name>
</gene>
<evidence type="ECO:0000256" key="2">
    <source>
        <dbReference type="ARBA" id="ARBA00023012"/>
    </source>
</evidence>
<dbReference type="GO" id="GO:0005829">
    <property type="term" value="C:cytosol"/>
    <property type="evidence" value="ECO:0007669"/>
    <property type="project" value="TreeGrafter"/>
</dbReference>
<evidence type="ECO:0000256" key="3">
    <source>
        <dbReference type="ARBA" id="ARBA00023015"/>
    </source>
</evidence>
<dbReference type="GO" id="GO:0000156">
    <property type="term" value="F:phosphorelay response regulator activity"/>
    <property type="evidence" value="ECO:0007669"/>
    <property type="project" value="TreeGrafter"/>
</dbReference>
<dbReference type="AlphaFoldDB" id="A0A7C5T0G2"/>
<keyword evidence="2" id="KW-0902">Two-component regulatory system</keyword>
<dbReference type="PANTHER" id="PTHR48111:SF21">
    <property type="entry name" value="DNA-BINDING DUAL MASTER TRANSCRIPTIONAL REGULATOR RPAA"/>
    <property type="match status" value="1"/>
</dbReference>
<sequence length="225" mass="25949">MKVFLLEDDTDLLELLTYHLQKEGFEVVSFSKGVELLERVKEEKPSLFILDVMVPSLDGFRVANMLRSSPETKDVPIIFLTAKTAEEDKLKGFELGADDYITKPFSIKELLARIRAVMRRYGALREGGIVKLGSLTVDMEKMEVRRDKEPINLTKTEFAILKTLLENYGKPVSREYLVEHVLKKEVYDRTIDVHVKNLREKLGKEGEWIKTVRGVGYKLEEVEQK</sequence>
<dbReference type="InterPro" id="IPR036388">
    <property type="entry name" value="WH-like_DNA-bd_sf"/>
</dbReference>
<dbReference type="SMART" id="SM00862">
    <property type="entry name" value="Trans_reg_C"/>
    <property type="match status" value="1"/>
</dbReference>
<dbReference type="InterPro" id="IPR001789">
    <property type="entry name" value="Sig_transdc_resp-reg_receiver"/>
</dbReference>
<comment type="caution">
    <text evidence="10">The sequence shown here is derived from an EMBL/GenBank/DDBJ whole genome shotgun (WGS) entry which is preliminary data.</text>
</comment>
<evidence type="ECO:0000313" key="10">
    <source>
        <dbReference type="EMBL" id="HHO73539.1"/>
    </source>
</evidence>
<dbReference type="CDD" id="cd00383">
    <property type="entry name" value="trans_reg_C"/>
    <property type="match status" value="1"/>
</dbReference>